<dbReference type="InterPro" id="IPR029058">
    <property type="entry name" value="AB_hydrolase_fold"/>
</dbReference>
<dbReference type="Pfam" id="PF01674">
    <property type="entry name" value="Lipase_2"/>
    <property type="match status" value="2"/>
</dbReference>
<organism evidence="1 2">
    <name type="scientific">Caenorhabditis briggsae</name>
    <dbReference type="NCBI Taxonomy" id="6238"/>
    <lineage>
        <taxon>Eukaryota</taxon>
        <taxon>Metazoa</taxon>
        <taxon>Ecdysozoa</taxon>
        <taxon>Nematoda</taxon>
        <taxon>Chromadorea</taxon>
        <taxon>Rhabditida</taxon>
        <taxon>Rhabditina</taxon>
        <taxon>Rhabditomorpha</taxon>
        <taxon>Rhabditoidea</taxon>
        <taxon>Rhabditidae</taxon>
        <taxon>Peloderinae</taxon>
        <taxon>Caenorhabditis</taxon>
    </lineage>
</organism>
<dbReference type="Gene3D" id="3.40.50.1820">
    <property type="entry name" value="alpha/beta hydrolase"/>
    <property type="match status" value="1"/>
</dbReference>
<gene>
    <name evidence="1" type="ORF">L3Y34_017781</name>
</gene>
<reference evidence="1 2" key="1">
    <citation type="submission" date="2022-05" db="EMBL/GenBank/DDBJ databases">
        <title>Chromosome-level reference genomes for two strains of Caenorhabditis briggsae: an improved platform for comparative genomics.</title>
        <authorList>
            <person name="Stevens L."/>
            <person name="Andersen E.C."/>
        </authorList>
    </citation>
    <scope>NUCLEOTIDE SEQUENCE [LARGE SCALE GENOMIC DNA]</scope>
    <source>
        <strain evidence="1">QX1410_ONT</strain>
        <tissue evidence="1">Whole-organism</tissue>
    </source>
</reference>
<name>A0AAE9IU39_CAEBR</name>
<dbReference type="PANTHER" id="PTHR32015">
    <property type="entry name" value="FASTING INDUCED LIPASE"/>
    <property type="match status" value="1"/>
</dbReference>
<dbReference type="PANTHER" id="PTHR32015:SF7">
    <property type="entry name" value="LIPASE RELATED"/>
    <property type="match status" value="1"/>
</dbReference>
<dbReference type="InterPro" id="IPR002918">
    <property type="entry name" value="Lipase_EstA/Esterase_EstB"/>
</dbReference>
<sequence>MECEFVQQMRNFIKVVADFTKQKVDILGHSLVSPIVRKAILGGKCVQAQLKLTFQLQEQIKHPIFVFCLSLMPNINSVQRYEGSHIYSIYGTQDDKVGYLNLPCFTKNSQINNSDQEFSNATGNHDAILSGTIDLQMNLLNAH</sequence>
<proteinExistence type="predicted"/>
<dbReference type="Proteomes" id="UP000827892">
    <property type="component" value="Chromosome II"/>
</dbReference>
<evidence type="ECO:0000313" key="1">
    <source>
        <dbReference type="EMBL" id="ULU05308.1"/>
    </source>
</evidence>
<evidence type="ECO:0000313" key="2">
    <source>
        <dbReference type="Proteomes" id="UP000827892"/>
    </source>
</evidence>
<dbReference type="EMBL" id="CP090892">
    <property type="protein sequence ID" value="ULU05308.1"/>
    <property type="molecule type" value="Genomic_DNA"/>
</dbReference>
<dbReference type="GO" id="GO:0016042">
    <property type="term" value="P:lipid catabolic process"/>
    <property type="evidence" value="ECO:0007669"/>
    <property type="project" value="InterPro"/>
</dbReference>
<dbReference type="GO" id="GO:0016787">
    <property type="term" value="F:hydrolase activity"/>
    <property type="evidence" value="ECO:0007669"/>
    <property type="project" value="InterPro"/>
</dbReference>
<accession>A0AAE9IU39</accession>
<protein>
    <submittedName>
        <fullName evidence="1">Uncharacterized protein</fullName>
    </submittedName>
</protein>
<dbReference type="AlphaFoldDB" id="A0AAE9IU39"/>